<feature type="compositionally biased region" description="Polar residues" evidence="1">
    <location>
        <begin position="59"/>
        <end position="75"/>
    </location>
</feature>
<proteinExistence type="predicted"/>
<evidence type="ECO:0000313" key="3">
    <source>
        <dbReference type="EMBL" id="RLK60123.1"/>
    </source>
</evidence>
<comment type="caution">
    <text evidence="3">The sequence shown here is derived from an EMBL/GenBank/DDBJ whole genome shotgun (WGS) entry which is preliminary data.</text>
</comment>
<gene>
    <name evidence="3" type="ORF">CLV68_0620</name>
</gene>
<reference evidence="3 4" key="1">
    <citation type="submission" date="2018-10" db="EMBL/GenBank/DDBJ databases">
        <title>Genomic Encyclopedia of Archaeal and Bacterial Type Strains, Phase II (KMG-II): from individual species to whole genera.</title>
        <authorList>
            <person name="Goeker M."/>
        </authorList>
    </citation>
    <scope>NUCLEOTIDE SEQUENCE [LARGE SCALE GENOMIC DNA]</scope>
    <source>
        <strain evidence="3 4">DSM 45657</strain>
    </source>
</reference>
<feature type="region of interest" description="Disordered" evidence="1">
    <location>
        <begin position="28"/>
        <end position="89"/>
    </location>
</feature>
<feature type="signal peptide" evidence="2">
    <location>
        <begin position="1"/>
        <end position="22"/>
    </location>
</feature>
<dbReference type="PROSITE" id="PS51257">
    <property type="entry name" value="PROKAR_LIPOPROTEIN"/>
    <property type="match status" value="1"/>
</dbReference>
<feature type="compositionally biased region" description="Low complexity" evidence="1">
    <location>
        <begin position="30"/>
        <end position="49"/>
    </location>
</feature>
<evidence type="ECO:0000313" key="4">
    <source>
        <dbReference type="Proteomes" id="UP000282454"/>
    </source>
</evidence>
<organism evidence="3 4">
    <name type="scientific">Actinokineospora cianjurensis</name>
    <dbReference type="NCBI Taxonomy" id="585224"/>
    <lineage>
        <taxon>Bacteria</taxon>
        <taxon>Bacillati</taxon>
        <taxon>Actinomycetota</taxon>
        <taxon>Actinomycetes</taxon>
        <taxon>Pseudonocardiales</taxon>
        <taxon>Pseudonocardiaceae</taxon>
        <taxon>Actinokineospora</taxon>
    </lineage>
</organism>
<dbReference type="EMBL" id="RCDD01000001">
    <property type="protein sequence ID" value="RLK60123.1"/>
    <property type="molecule type" value="Genomic_DNA"/>
</dbReference>
<dbReference type="AlphaFoldDB" id="A0A421B7C4"/>
<accession>A0A421B7C4</accession>
<evidence type="ECO:0008006" key="5">
    <source>
        <dbReference type="Google" id="ProtNLM"/>
    </source>
</evidence>
<dbReference type="Proteomes" id="UP000282454">
    <property type="component" value="Unassembled WGS sequence"/>
</dbReference>
<evidence type="ECO:0000256" key="2">
    <source>
        <dbReference type="SAM" id="SignalP"/>
    </source>
</evidence>
<name>A0A421B7C4_9PSEU</name>
<keyword evidence="2" id="KW-0732">Signal</keyword>
<protein>
    <recommendedName>
        <fullName evidence="5">Lipoprotein</fullName>
    </recommendedName>
</protein>
<keyword evidence="4" id="KW-1185">Reference proteome</keyword>
<sequence>MSGKSLPHRVLLISAAAGFLLAGCTGEQEPAATPSRTAAVTSAPATTTVEPGPAPTQAAVPTTQPKPTAVGSTPTRPQPQAKRGPVIGPDGYGTLKLGMSQREAVATGRILSEPVGGGSPECRAHDAPGQVEGAGAVGISDQYGVSIIFGYGGAHTPEGIGVGSTSAEVKRAYPDLKQGWPESHQVTAVPGHSGNRYDFAVVDGKVVQFSLRNQHEVCVS</sequence>
<feature type="chain" id="PRO_5039398339" description="Lipoprotein" evidence="2">
    <location>
        <begin position="23"/>
        <end position="220"/>
    </location>
</feature>
<evidence type="ECO:0000256" key="1">
    <source>
        <dbReference type="SAM" id="MobiDB-lite"/>
    </source>
</evidence>
<dbReference type="OrthoDB" id="3695075at2"/>
<dbReference type="RefSeq" id="WP_147459865.1">
    <property type="nucleotide sequence ID" value="NZ_RCDD01000001.1"/>
</dbReference>